<dbReference type="PANTHER" id="PTHR48182">
    <property type="entry name" value="PROTEIN SERAC1"/>
    <property type="match status" value="1"/>
</dbReference>
<evidence type="ECO:0000256" key="6">
    <source>
        <dbReference type="ARBA" id="ARBA00023128"/>
    </source>
</evidence>
<evidence type="ECO:0000256" key="2">
    <source>
        <dbReference type="ARBA" id="ARBA00004240"/>
    </source>
</evidence>
<dbReference type="EMBL" id="JAUEDM010000007">
    <property type="protein sequence ID" value="KAK3314382.1"/>
    <property type="molecule type" value="Genomic_DNA"/>
</dbReference>
<reference evidence="9" key="1">
    <citation type="journal article" date="2023" name="Mol. Phylogenet. Evol.">
        <title>Genome-scale phylogeny and comparative genomics of the fungal order Sordariales.</title>
        <authorList>
            <person name="Hensen N."/>
            <person name="Bonometti L."/>
            <person name="Westerberg I."/>
            <person name="Brannstrom I.O."/>
            <person name="Guillou S."/>
            <person name="Cros-Aarteil S."/>
            <person name="Calhoun S."/>
            <person name="Haridas S."/>
            <person name="Kuo A."/>
            <person name="Mondo S."/>
            <person name="Pangilinan J."/>
            <person name="Riley R."/>
            <person name="LaButti K."/>
            <person name="Andreopoulos B."/>
            <person name="Lipzen A."/>
            <person name="Chen C."/>
            <person name="Yan M."/>
            <person name="Daum C."/>
            <person name="Ng V."/>
            <person name="Clum A."/>
            <person name="Steindorff A."/>
            <person name="Ohm R.A."/>
            <person name="Martin F."/>
            <person name="Silar P."/>
            <person name="Natvig D.O."/>
            <person name="Lalanne C."/>
            <person name="Gautier V."/>
            <person name="Ament-Velasquez S.L."/>
            <person name="Kruys A."/>
            <person name="Hutchinson M.I."/>
            <person name="Powell A.J."/>
            <person name="Barry K."/>
            <person name="Miller A.N."/>
            <person name="Grigoriev I.V."/>
            <person name="Debuchy R."/>
            <person name="Gladieux P."/>
            <person name="Hiltunen Thoren M."/>
            <person name="Johannesson H."/>
        </authorList>
    </citation>
    <scope>NUCLEOTIDE SEQUENCE</scope>
    <source>
        <strain evidence="9">CBS 118394</strain>
    </source>
</reference>
<dbReference type="Pfam" id="PF05057">
    <property type="entry name" value="DUF676"/>
    <property type="match status" value="1"/>
</dbReference>
<dbReference type="Gene3D" id="3.40.50.1820">
    <property type="entry name" value="alpha/beta hydrolase"/>
    <property type="match status" value="1"/>
</dbReference>
<name>A0AAE0HXK0_9PEZI</name>
<keyword evidence="5" id="KW-0256">Endoplasmic reticulum</keyword>
<evidence type="ECO:0000256" key="3">
    <source>
        <dbReference type="ARBA" id="ARBA00004370"/>
    </source>
</evidence>
<evidence type="ECO:0000256" key="5">
    <source>
        <dbReference type="ARBA" id="ARBA00022824"/>
    </source>
</evidence>
<organism evidence="9 10">
    <name type="scientific">Apodospora peruviana</name>
    <dbReference type="NCBI Taxonomy" id="516989"/>
    <lineage>
        <taxon>Eukaryota</taxon>
        <taxon>Fungi</taxon>
        <taxon>Dikarya</taxon>
        <taxon>Ascomycota</taxon>
        <taxon>Pezizomycotina</taxon>
        <taxon>Sordariomycetes</taxon>
        <taxon>Sordariomycetidae</taxon>
        <taxon>Sordariales</taxon>
        <taxon>Lasiosphaeriaceae</taxon>
        <taxon>Apodospora</taxon>
    </lineage>
</organism>
<keyword evidence="6" id="KW-0496">Mitochondrion</keyword>
<dbReference type="GO" id="GO:0005783">
    <property type="term" value="C:endoplasmic reticulum"/>
    <property type="evidence" value="ECO:0007669"/>
    <property type="project" value="UniProtKB-SubCell"/>
</dbReference>
<evidence type="ECO:0000256" key="1">
    <source>
        <dbReference type="ARBA" id="ARBA00004173"/>
    </source>
</evidence>
<protein>
    <recommendedName>
        <fullName evidence="8">DUF676 domain-containing protein</fullName>
    </recommendedName>
</protein>
<evidence type="ECO:0000259" key="8">
    <source>
        <dbReference type="Pfam" id="PF05057"/>
    </source>
</evidence>
<dbReference type="InterPro" id="IPR029058">
    <property type="entry name" value="AB_hydrolase_fold"/>
</dbReference>
<sequence length="304" mass="33676">MSRRRHLVLETIYDPDEVGNGPADLDLVLVHGLNGDYEKTWTHEKTKVFWPRDLLPKKQPHTRVLSFSFNADIWGNTSVAGIRENARALLATLSDEREELEENERPIVFLAHSLGGLVVKQALCTASIETQYLPIAFATRGLMFYGTPHAGAEQDRWLAIAKSFAPLAPPARGRSRVSALVEALETNSKDIAGICEDFRCRARNYAIVSFFETFAWPGTSSTIVGRMSALMNLDHEDQVPLDAHHMDLCRFESERDPAFKRTYLRIKKAAKGNLSNGGQAGAGMGGGVTYNQYVIYGGQPPKAV</sequence>
<comment type="caution">
    <text evidence="9">The sequence shown here is derived from an EMBL/GenBank/DDBJ whole genome shotgun (WGS) entry which is preliminary data.</text>
</comment>
<dbReference type="PANTHER" id="PTHR48182:SF2">
    <property type="entry name" value="PROTEIN SERAC1"/>
    <property type="match status" value="1"/>
</dbReference>
<evidence type="ECO:0000313" key="10">
    <source>
        <dbReference type="Proteomes" id="UP001283341"/>
    </source>
</evidence>
<dbReference type="AlphaFoldDB" id="A0AAE0HXK0"/>
<accession>A0AAE0HXK0</accession>
<dbReference type="Proteomes" id="UP001283341">
    <property type="component" value="Unassembled WGS sequence"/>
</dbReference>
<dbReference type="InterPro" id="IPR052374">
    <property type="entry name" value="SERAC1"/>
</dbReference>
<gene>
    <name evidence="9" type="ORF">B0H66DRAFT_607606</name>
</gene>
<comment type="similarity">
    <text evidence="4">Belongs to the putative lipase ROG1 family.</text>
</comment>
<evidence type="ECO:0000256" key="4">
    <source>
        <dbReference type="ARBA" id="ARBA00007920"/>
    </source>
</evidence>
<dbReference type="GO" id="GO:0016020">
    <property type="term" value="C:membrane"/>
    <property type="evidence" value="ECO:0007669"/>
    <property type="project" value="UniProtKB-SubCell"/>
</dbReference>
<reference evidence="9" key="2">
    <citation type="submission" date="2023-06" db="EMBL/GenBank/DDBJ databases">
        <authorList>
            <consortium name="Lawrence Berkeley National Laboratory"/>
            <person name="Haridas S."/>
            <person name="Hensen N."/>
            <person name="Bonometti L."/>
            <person name="Westerberg I."/>
            <person name="Brannstrom I.O."/>
            <person name="Guillou S."/>
            <person name="Cros-Aarteil S."/>
            <person name="Calhoun S."/>
            <person name="Kuo A."/>
            <person name="Mondo S."/>
            <person name="Pangilinan J."/>
            <person name="Riley R."/>
            <person name="Labutti K."/>
            <person name="Andreopoulos B."/>
            <person name="Lipzen A."/>
            <person name="Chen C."/>
            <person name="Yanf M."/>
            <person name="Daum C."/>
            <person name="Ng V."/>
            <person name="Clum A."/>
            <person name="Steindorff A."/>
            <person name="Ohm R."/>
            <person name="Martin F."/>
            <person name="Silar P."/>
            <person name="Natvig D."/>
            <person name="Lalanne C."/>
            <person name="Gautier V."/>
            <person name="Ament-Velasquez S.L."/>
            <person name="Kruys A."/>
            <person name="Hutchinson M.I."/>
            <person name="Powell A.J."/>
            <person name="Barry K."/>
            <person name="Miller A.N."/>
            <person name="Grigoriev I.V."/>
            <person name="Debuchy R."/>
            <person name="Gladieux P."/>
            <person name="Thoren M.H."/>
            <person name="Johannesson H."/>
        </authorList>
    </citation>
    <scope>NUCLEOTIDE SEQUENCE</scope>
    <source>
        <strain evidence="9">CBS 118394</strain>
    </source>
</reference>
<proteinExistence type="inferred from homology"/>
<dbReference type="SUPFAM" id="SSF53474">
    <property type="entry name" value="alpha/beta-Hydrolases"/>
    <property type="match status" value="1"/>
</dbReference>
<dbReference type="InterPro" id="IPR007751">
    <property type="entry name" value="DUF676_lipase-like"/>
</dbReference>
<comment type="subcellular location">
    <subcellularLocation>
        <location evidence="2">Endoplasmic reticulum</location>
    </subcellularLocation>
    <subcellularLocation>
        <location evidence="3">Membrane</location>
    </subcellularLocation>
    <subcellularLocation>
        <location evidence="1">Mitochondrion</location>
    </subcellularLocation>
</comment>
<dbReference type="GO" id="GO:0005739">
    <property type="term" value="C:mitochondrion"/>
    <property type="evidence" value="ECO:0007669"/>
    <property type="project" value="UniProtKB-SubCell"/>
</dbReference>
<keyword evidence="10" id="KW-1185">Reference proteome</keyword>
<evidence type="ECO:0000256" key="7">
    <source>
        <dbReference type="ARBA" id="ARBA00023136"/>
    </source>
</evidence>
<evidence type="ECO:0000313" key="9">
    <source>
        <dbReference type="EMBL" id="KAK3314382.1"/>
    </source>
</evidence>
<keyword evidence="7" id="KW-0472">Membrane</keyword>
<feature type="domain" description="DUF676" evidence="8">
    <location>
        <begin position="27"/>
        <end position="153"/>
    </location>
</feature>